<dbReference type="SUPFAM" id="SSF53850">
    <property type="entry name" value="Periplasmic binding protein-like II"/>
    <property type="match status" value="1"/>
</dbReference>
<comment type="caution">
    <text evidence="3">The sequence shown here is derived from an EMBL/GenBank/DDBJ whole genome shotgun (WGS) entry which is preliminary data.</text>
</comment>
<dbReference type="EMBL" id="DXBB01000066">
    <property type="protein sequence ID" value="HIZ72863.1"/>
    <property type="molecule type" value="Genomic_DNA"/>
</dbReference>
<organism evidence="3 4">
    <name type="scientific">Candidatus Gallimonas intestinavium</name>
    <dbReference type="NCBI Taxonomy" id="2838603"/>
    <lineage>
        <taxon>Bacteria</taxon>
        <taxon>Bacillati</taxon>
        <taxon>Bacillota</taxon>
        <taxon>Clostridia</taxon>
        <taxon>Candidatus Gallimonas</taxon>
    </lineage>
</organism>
<protein>
    <recommendedName>
        <fullName evidence="2">Solute-binding protein family 5 domain-containing protein</fullName>
    </recommendedName>
</protein>
<dbReference type="Pfam" id="PF00496">
    <property type="entry name" value="SBP_bac_5"/>
    <property type="match status" value="2"/>
</dbReference>
<evidence type="ECO:0000313" key="4">
    <source>
        <dbReference type="Proteomes" id="UP000824102"/>
    </source>
</evidence>
<dbReference type="InterPro" id="IPR039424">
    <property type="entry name" value="SBP_5"/>
</dbReference>
<evidence type="ECO:0000259" key="2">
    <source>
        <dbReference type="Pfam" id="PF00496"/>
    </source>
</evidence>
<reference evidence="3" key="1">
    <citation type="journal article" date="2021" name="PeerJ">
        <title>Extensive microbial diversity within the chicken gut microbiome revealed by metagenomics and culture.</title>
        <authorList>
            <person name="Gilroy R."/>
            <person name="Ravi A."/>
            <person name="Getino M."/>
            <person name="Pursley I."/>
            <person name="Horton D.L."/>
            <person name="Alikhan N.F."/>
            <person name="Baker D."/>
            <person name="Gharbi K."/>
            <person name="Hall N."/>
            <person name="Watson M."/>
            <person name="Adriaenssens E.M."/>
            <person name="Foster-Nyarko E."/>
            <person name="Jarju S."/>
            <person name="Secka A."/>
            <person name="Antonio M."/>
            <person name="Oren A."/>
            <person name="Chaudhuri R.R."/>
            <person name="La Ragione R."/>
            <person name="Hildebrand F."/>
            <person name="Pallen M.J."/>
        </authorList>
    </citation>
    <scope>NUCLEOTIDE SEQUENCE</scope>
    <source>
        <strain evidence="3">ChiW7-2402</strain>
    </source>
</reference>
<dbReference type="Gene3D" id="3.90.76.10">
    <property type="entry name" value="Dipeptide-binding Protein, Domain 1"/>
    <property type="match status" value="1"/>
</dbReference>
<feature type="chain" id="PRO_5039086767" description="Solute-binding protein family 5 domain-containing protein" evidence="1">
    <location>
        <begin position="27"/>
        <end position="860"/>
    </location>
</feature>
<sequence>MAKNWKKVAALAIVAAMAVPTVAALAACKDDVVIKPGYRTYTSVMPSNWNELTYADNNDTQILYQMVSSFFEFDYEFDESKGGKYNADGTINADAIVKDSFTVNYSAATALEDVTSTVDAKWGYTDEQKAAGGYAWKITLREDLTWDDGTPIDATDFVYTMDQQLDPDFMHMRASTYYQNIQIKGARDRVYSGFSGWTDARGSLQTYTEDVDSDIIFNISSSKENAEDYEGAISYIRQWCESKGYLAAEDTAETAASFLALNGMGTSVDNILALQGKTMAEIKADPTLKAEWDVIIGAWQTEPNEELDFFVNLYTYPEFSFEDVGYYSPSKYELVVCMDAPIQLMKEDGSLSYEAAYSFQSFPLVKKDLYEKCKQEPVSGSELWTTNYNTSLETSASWGPYKLTQFQSGKSYTLERNDNWYGYDLEDNKGQYAVDRIECEQISDINTAWMSFLSGNLDSIGLDVTHKEDYRDSKYTYFTPGTGSFGMNLYANLDVLKESGRNNGILAIRDFRKAISLSLDRDDYNATTTTSHQTLLGLIGPAYYYDVENGGVYRDTVYAKEALLRVYGFTENEDGSWTDGTETYADYEEAYEAMNGYNPTLAKELVESAYKELTENAEEYGYDDSKPITFVYGTSTDNDSTRRDFEYIKKSIETMVEGTSLEGKINVTFDASFGSNWANDFRAGAYEIASGTGFGGGAFDPSGFLQCYVDPEADLMYSTWWDTANEMLTFTMPEGDYEGAGEEHTMSILNWFCCLNGIAESYEQPYTYNWGSGFIPEEARLELTAKIEEVTLEQYYTIACTSQYSATVTGAKWSYLTDEYNTFMGYGGYRYMIRNYSDDEWVTYVNEQGGDLSTEYKKTN</sequence>
<dbReference type="GO" id="GO:1904680">
    <property type="term" value="F:peptide transmembrane transporter activity"/>
    <property type="evidence" value="ECO:0007669"/>
    <property type="project" value="TreeGrafter"/>
</dbReference>
<dbReference type="GO" id="GO:0015833">
    <property type="term" value="P:peptide transport"/>
    <property type="evidence" value="ECO:0007669"/>
    <property type="project" value="TreeGrafter"/>
</dbReference>
<feature type="domain" description="Solute-binding protein family 5" evidence="2">
    <location>
        <begin position="385"/>
        <end position="709"/>
    </location>
</feature>
<dbReference type="PANTHER" id="PTHR30290">
    <property type="entry name" value="PERIPLASMIC BINDING COMPONENT OF ABC TRANSPORTER"/>
    <property type="match status" value="1"/>
</dbReference>
<proteinExistence type="predicted"/>
<dbReference type="Gene3D" id="3.40.190.10">
    <property type="entry name" value="Periplasmic binding protein-like II"/>
    <property type="match status" value="1"/>
</dbReference>
<gene>
    <name evidence="3" type="ORF">H9964_04720</name>
</gene>
<dbReference type="AlphaFoldDB" id="A0A9D2K032"/>
<evidence type="ECO:0000256" key="1">
    <source>
        <dbReference type="SAM" id="SignalP"/>
    </source>
</evidence>
<feature type="domain" description="Solute-binding protein family 5" evidence="2">
    <location>
        <begin position="128"/>
        <end position="182"/>
    </location>
</feature>
<dbReference type="PROSITE" id="PS51257">
    <property type="entry name" value="PROKAR_LIPOPROTEIN"/>
    <property type="match status" value="1"/>
</dbReference>
<feature type="signal peptide" evidence="1">
    <location>
        <begin position="1"/>
        <end position="26"/>
    </location>
</feature>
<evidence type="ECO:0000313" key="3">
    <source>
        <dbReference type="EMBL" id="HIZ72863.1"/>
    </source>
</evidence>
<accession>A0A9D2K032</accession>
<name>A0A9D2K032_9FIRM</name>
<keyword evidence="1" id="KW-0732">Signal</keyword>
<dbReference type="Proteomes" id="UP000824102">
    <property type="component" value="Unassembled WGS sequence"/>
</dbReference>
<reference evidence="3" key="2">
    <citation type="submission" date="2021-04" db="EMBL/GenBank/DDBJ databases">
        <authorList>
            <person name="Gilroy R."/>
        </authorList>
    </citation>
    <scope>NUCLEOTIDE SEQUENCE</scope>
    <source>
        <strain evidence="3">ChiW7-2402</strain>
    </source>
</reference>
<dbReference type="InterPro" id="IPR000914">
    <property type="entry name" value="SBP_5_dom"/>
</dbReference>
<dbReference type="Gene3D" id="3.10.105.10">
    <property type="entry name" value="Dipeptide-binding Protein, Domain 3"/>
    <property type="match status" value="1"/>
</dbReference>